<dbReference type="Proteomes" id="UP001597365">
    <property type="component" value="Unassembled WGS sequence"/>
</dbReference>
<dbReference type="EMBL" id="JBHUFU010000009">
    <property type="protein sequence ID" value="MFD1831345.1"/>
    <property type="molecule type" value="Genomic_DNA"/>
</dbReference>
<gene>
    <name evidence="2" type="ORF">ACFSJS_17005</name>
</gene>
<proteinExistence type="predicted"/>
<feature type="compositionally biased region" description="Low complexity" evidence="1">
    <location>
        <begin position="35"/>
        <end position="48"/>
    </location>
</feature>
<evidence type="ECO:0000313" key="3">
    <source>
        <dbReference type="Proteomes" id="UP001597365"/>
    </source>
</evidence>
<dbReference type="RefSeq" id="WP_380901169.1">
    <property type="nucleotide sequence ID" value="NZ_JBHUFU010000009.1"/>
</dbReference>
<reference evidence="3" key="1">
    <citation type="journal article" date="2019" name="Int. J. Syst. Evol. Microbiol.">
        <title>The Global Catalogue of Microorganisms (GCM) 10K type strain sequencing project: providing services to taxonomists for standard genome sequencing and annotation.</title>
        <authorList>
            <consortium name="The Broad Institute Genomics Platform"/>
            <consortium name="The Broad Institute Genome Sequencing Center for Infectious Disease"/>
            <person name="Wu L."/>
            <person name="Ma J."/>
        </authorList>
    </citation>
    <scope>NUCLEOTIDE SEQUENCE [LARGE SCALE GENOMIC DNA]</scope>
    <source>
        <strain evidence="3">CGMCC 4.7455</strain>
    </source>
</reference>
<evidence type="ECO:0000256" key="1">
    <source>
        <dbReference type="SAM" id="MobiDB-lite"/>
    </source>
</evidence>
<name>A0ABW4PMB9_9ACTN</name>
<comment type="caution">
    <text evidence="2">The sequence shown here is derived from an EMBL/GenBank/DDBJ whole genome shotgun (WGS) entry which is preliminary data.</text>
</comment>
<protein>
    <submittedName>
        <fullName evidence="2">Uncharacterized protein</fullName>
    </submittedName>
</protein>
<organism evidence="2 3">
    <name type="scientific">Streptomyces desertarenae</name>
    <dbReference type="NCBI Taxonomy" id="2666184"/>
    <lineage>
        <taxon>Bacteria</taxon>
        <taxon>Bacillati</taxon>
        <taxon>Actinomycetota</taxon>
        <taxon>Actinomycetes</taxon>
        <taxon>Kitasatosporales</taxon>
        <taxon>Streptomycetaceae</taxon>
        <taxon>Streptomyces</taxon>
    </lineage>
</organism>
<keyword evidence="3" id="KW-1185">Reference proteome</keyword>
<feature type="compositionally biased region" description="Basic and acidic residues" evidence="1">
    <location>
        <begin position="49"/>
        <end position="69"/>
    </location>
</feature>
<sequence length="69" mass="7238">MDITLRSAVLPHGAPDASPALHRDVLGFEAHDAVGSGAMRRPAAGPAGRPREVRDRASAGDRTRTGEPR</sequence>
<evidence type="ECO:0000313" key="2">
    <source>
        <dbReference type="EMBL" id="MFD1831345.1"/>
    </source>
</evidence>
<accession>A0ABW4PMB9</accession>
<feature type="region of interest" description="Disordered" evidence="1">
    <location>
        <begin position="33"/>
        <end position="69"/>
    </location>
</feature>